<accession>A0A6N2B0D6</accession>
<comment type="caution">
    <text evidence="1">The sequence shown here is derived from an EMBL/GenBank/DDBJ whole genome shotgun (WGS) entry which is preliminary data.</text>
</comment>
<reference evidence="1" key="1">
    <citation type="submission" date="2019-05" db="EMBL/GenBank/DDBJ databases">
        <title>The de novo reference genome and transcriptome assemblies of the wild tomato species Solanum chilense.</title>
        <authorList>
            <person name="Stam R."/>
            <person name="Nosenko T."/>
            <person name="Hoerger A.C."/>
            <person name="Stephan W."/>
            <person name="Seidel M.A."/>
            <person name="Kuhn J.M.M."/>
            <person name="Haberer G."/>
            <person name="Tellier A."/>
        </authorList>
    </citation>
    <scope>NUCLEOTIDE SEQUENCE</scope>
    <source>
        <tissue evidence="1">Mature leaves</tissue>
    </source>
</reference>
<organism evidence="1">
    <name type="scientific">Solanum chilense</name>
    <name type="common">Tomato</name>
    <name type="synonym">Lycopersicon chilense</name>
    <dbReference type="NCBI Taxonomy" id="4083"/>
    <lineage>
        <taxon>Eukaryota</taxon>
        <taxon>Viridiplantae</taxon>
        <taxon>Streptophyta</taxon>
        <taxon>Embryophyta</taxon>
        <taxon>Tracheophyta</taxon>
        <taxon>Spermatophyta</taxon>
        <taxon>Magnoliopsida</taxon>
        <taxon>eudicotyledons</taxon>
        <taxon>Gunneridae</taxon>
        <taxon>Pentapetalae</taxon>
        <taxon>asterids</taxon>
        <taxon>lamiids</taxon>
        <taxon>Solanales</taxon>
        <taxon>Solanaceae</taxon>
        <taxon>Solanoideae</taxon>
        <taxon>Solaneae</taxon>
        <taxon>Solanum</taxon>
        <taxon>Solanum subgen. Lycopersicon</taxon>
    </lineage>
</organism>
<dbReference type="AlphaFoldDB" id="A0A6N2B0D6"/>
<evidence type="ECO:0000313" key="1">
    <source>
        <dbReference type="EMBL" id="TMW87956.1"/>
    </source>
</evidence>
<name>A0A6N2B0D6_SOLCI</name>
<sequence>VVLVTVRRWHRSAVAAEGRWGIMTKCGVTECVTDRRRHGGPSCRFVMKIREVVQYPNSKSSSVLERRLSTDRCTCDDPLYLPSRVMKRAAEEIAQVWDYGVHDGSS</sequence>
<protein>
    <submittedName>
        <fullName evidence="1">Uncharacterized protein</fullName>
    </submittedName>
</protein>
<gene>
    <name evidence="1" type="ORF">EJD97_019218</name>
</gene>
<dbReference type="EMBL" id="RXGB01005401">
    <property type="protein sequence ID" value="TMW87956.1"/>
    <property type="molecule type" value="Genomic_DNA"/>
</dbReference>
<proteinExistence type="predicted"/>
<feature type="non-terminal residue" evidence="1">
    <location>
        <position position="1"/>
    </location>
</feature>